<reference evidence="1" key="1">
    <citation type="submission" date="2019-08" db="EMBL/GenBank/DDBJ databases">
        <title>Genome sequence of Clostridiales bacterium MT110.</title>
        <authorList>
            <person name="Cao J."/>
        </authorList>
    </citation>
    <scope>NUCLEOTIDE SEQUENCE</scope>
    <source>
        <strain evidence="1">MT110</strain>
    </source>
</reference>
<gene>
    <name evidence="1" type="ORF">FRZ06_12220</name>
</gene>
<organism evidence="1 2">
    <name type="scientific">Anoxybacterium hadale</name>
    <dbReference type="NCBI Taxonomy" id="3408580"/>
    <lineage>
        <taxon>Bacteria</taxon>
        <taxon>Bacillati</taxon>
        <taxon>Bacillota</taxon>
        <taxon>Clostridia</taxon>
        <taxon>Peptostreptococcales</taxon>
        <taxon>Anaerovoracaceae</taxon>
        <taxon>Anoxybacterium</taxon>
    </lineage>
</organism>
<dbReference type="Proteomes" id="UP000594014">
    <property type="component" value="Chromosome"/>
</dbReference>
<accession>A0ACD1AC52</accession>
<evidence type="ECO:0000313" key="1">
    <source>
        <dbReference type="EMBL" id="QOX64046.1"/>
    </source>
</evidence>
<evidence type="ECO:0000313" key="2">
    <source>
        <dbReference type="Proteomes" id="UP000594014"/>
    </source>
</evidence>
<name>A0ACD1AC52_9FIRM</name>
<proteinExistence type="predicted"/>
<protein>
    <submittedName>
        <fullName evidence="1">Amine oxidase</fullName>
    </submittedName>
</protein>
<sequence length="558" mass="63814">MDNQYPYRNPTNEQRKQLLLDSLTIAGRQDDYENIRKLLSPPPEITNFVAPKALSNVRIGIIGAGLSGLAAAYELRKLGASITVFDAQKERVGGRVYTHYFDRSGDYYGELGAARIPVSHETAWHYINLFGLNTEALTSPDANNFLYAHNIRIRREADGKNVTRYLYPFYDLSENERNTPWNQLRNFALSTMLYSLSPDERTDILKIQPEYSQRYAAISRLSTRQIFEMLELSQGAIELITAVEPFTEPFLNMSHDEIMNTEYSLDFLNTYRIAGGAMHLPMCFFDSLMSSDPKEIKFPTYFLGKVELKSRSKITGIYMAPENEGVFLRCSSEKKPDYLEQFDYVICAIPFSTLREVDIKPFFQNQKMQAIKEYHYMDGQKSLFLCKKRFWEENRDYGRMNGGISVTDLPIQTILYPPDHINCNNPQDCSPDLPGVLTPSYNLGQDSIRQTNQPEALRLQMIKRNVEEVHGLPDGYLDSLVENQFTVIWSGDDWARGAFAAGYPGQKLRFLYPMAQPEFEQRVFFAGEHVSTKQGWIQGALYSGKDAANHLAEAAVTR</sequence>
<keyword evidence="2" id="KW-1185">Reference proteome</keyword>
<dbReference type="EMBL" id="CP042469">
    <property type="protein sequence ID" value="QOX64046.1"/>
    <property type="molecule type" value="Genomic_DNA"/>
</dbReference>